<keyword evidence="7 16" id="KW-0436">Ligase</keyword>
<evidence type="ECO:0000256" key="10">
    <source>
        <dbReference type="ARBA" id="ARBA00022833"/>
    </source>
</evidence>
<comment type="similarity">
    <text evidence="3 16">Belongs to the class-I aminoacyl-tRNA synthetase family. MetG type 1 subfamily.</text>
</comment>
<evidence type="ECO:0000256" key="3">
    <source>
        <dbReference type="ARBA" id="ARBA00008258"/>
    </source>
</evidence>
<dbReference type="SUPFAM" id="SSF57770">
    <property type="entry name" value="Methionyl-tRNA synthetase (MetRS), Zn-domain"/>
    <property type="match status" value="1"/>
</dbReference>
<dbReference type="PRINTS" id="PR01041">
    <property type="entry name" value="TRNASYNTHMET"/>
</dbReference>
<dbReference type="NCBIfam" id="NF001100">
    <property type="entry name" value="PRK00133.1"/>
    <property type="match status" value="1"/>
</dbReference>
<comment type="subunit">
    <text evidence="4 16">Homodimer.</text>
</comment>
<feature type="binding site" evidence="16">
    <location>
        <position position="160"/>
    </location>
    <ligand>
        <name>Zn(2+)</name>
        <dbReference type="ChEBI" id="CHEBI:29105"/>
    </ligand>
</feature>
<proteinExistence type="inferred from homology"/>
<evidence type="ECO:0000256" key="5">
    <source>
        <dbReference type="ARBA" id="ARBA00022490"/>
    </source>
</evidence>
<comment type="function">
    <text evidence="1 16">Is required not only for elongation of protein synthesis but also for the initiation of all mRNA translation through initiator tRNA(fMet) aminoacylation.</text>
</comment>
<feature type="compositionally biased region" description="Basic and acidic residues" evidence="17">
    <location>
        <begin position="569"/>
        <end position="581"/>
    </location>
</feature>
<accession>A0ABP7P404</accession>
<dbReference type="InterPro" id="IPR033911">
    <property type="entry name" value="MetRS_core"/>
</dbReference>
<feature type="binding site" evidence="16">
    <location>
        <position position="157"/>
    </location>
    <ligand>
        <name>Zn(2+)</name>
        <dbReference type="ChEBI" id="CHEBI:29105"/>
    </ligand>
</feature>
<evidence type="ECO:0000256" key="7">
    <source>
        <dbReference type="ARBA" id="ARBA00022598"/>
    </source>
</evidence>
<dbReference type="InterPro" id="IPR015413">
    <property type="entry name" value="Methionyl/Leucyl_tRNA_Synth"/>
</dbReference>
<dbReference type="InterPro" id="IPR009080">
    <property type="entry name" value="tRNAsynth_Ia_anticodon-bd"/>
</dbReference>
<keyword evidence="14 16" id="KW-0030">Aminoacyl-tRNA synthetase</keyword>
<comment type="caution">
    <text evidence="19">The sequence shown here is derived from an EMBL/GenBank/DDBJ whole genome shotgun (WGS) entry which is preliminary data.</text>
</comment>
<sequence>MPNPAVSSVPAGTAGQRRILVTSALPYANGPIHLGHLLEYIQTDIWVRFQRLRGHQCTYVCADDAHGTAIMLKAKQQGVSSETLIQQVQADHEAAFKGFNIGFDNYHTTHSEENRVLSESVYLACKKAGAIVARDVVQAYDTEKGMFLSDRFIKGTCPRCKTPDQYGDNCEKCSATYAATDLIDPVSVLSGTTPVQKSSKHLFFDLPAFSDFLKQWTRSGTLQPQVANKLAEWLDAGLQAWDISRDAPYFGFRIPEEEEEKYFYVWLDAPIGYMASFKHLCDRRSDLNFDEYWRPGSDTEVYHFIGKDIINFHALFWPAMLSCAGYRMPNGVFAHGFVTVDGMKMSKSRGTFIEASTYLEHLDPEYLRYYFAAKLGAEVDDMDLNLEDFTARVNSDLVGKLVNIASRCAGFVKKYGGRLSPELENPELFEQFAGASETIAGYYDARQYGRAVREIMALADRANQYIAEKAPWQMAKEADREQETLAVCSQGINMFKVLMGWLKPVLPLMAERAEAFLNTTLTWTGKPEPLLDHEVAAFKPLIQRVEPAAMAGLVKPLDSGTEASAGKASDGKASKPKDGKKAGAQSDQTAAAVPSAGDGNTISIDTFMQTDLRVARIEQAELVEGADKLLKIEVSLGDFGPNRFVFAGIRSAYQPDDLKGRLAVLVANLAPRKMKFGISEGMLLAAGDSTGIFLLAPDSGAAPGMQVR</sequence>
<evidence type="ECO:0000256" key="2">
    <source>
        <dbReference type="ARBA" id="ARBA00004496"/>
    </source>
</evidence>
<dbReference type="InterPro" id="IPR002547">
    <property type="entry name" value="tRNA-bd_dom"/>
</dbReference>
<dbReference type="SUPFAM" id="SSF50249">
    <property type="entry name" value="Nucleic acid-binding proteins"/>
    <property type="match status" value="1"/>
</dbReference>
<keyword evidence="20" id="KW-1185">Reference proteome</keyword>
<dbReference type="Gene3D" id="1.10.730.10">
    <property type="entry name" value="Isoleucyl-tRNA Synthetase, Domain 1"/>
    <property type="match status" value="1"/>
</dbReference>
<reference evidence="20" key="1">
    <citation type="journal article" date="2019" name="Int. J. Syst. Evol. Microbiol.">
        <title>The Global Catalogue of Microorganisms (GCM) 10K type strain sequencing project: providing services to taxonomists for standard genome sequencing and annotation.</title>
        <authorList>
            <consortium name="The Broad Institute Genomics Platform"/>
            <consortium name="The Broad Institute Genome Sequencing Center for Infectious Disease"/>
            <person name="Wu L."/>
            <person name="Ma J."/>
        </authorList>
    </citation>
    <scope>NUCLEOTIDE SEQUENCE [LARGE SCALE GENOMIC DNA]</scope>
    <source>
        <strain evidence="20">JCM 17555</strain>
    </source>
</reference>
<dbReference type="InterPro" id="IPR029038">
    <property type="entry name" value="MetRS_Zn"/>
</dbReference>
<feature type="binding site" evidence="16">
    <location>
        <position position="170"/>
    </location>
    <ligand>
        <name>Zn(2+)</name>
        <dbReference type="ChEBI" id="CHEBI:29105"/>
    </ligand>
</feature>
<feature type="short sequence motif" description="'KMSKS' region" evidence="16">
    <location>
        <begin position="344"/>
        <end position="348"/>
    </location>
</feature>
<dbReference type="PANTHER" id="PTHR45765:SF1">
    <property type="entry name" value="METHIONINE--TRNA LIGASE, CYTOPLASMIC"/>
    <property type="match status" value="1"/>
</dbReference>
<dbReference type="Gene3D" id="2.20.28.20">
    <property type="entry name" value="Methionyl-tRNA synthetase, Zn-domain"/>
    <property type="match status" value="1"/>
</dbReference>
<dbReference type="InterPro" id="IPR004495">
    <property type="entry name" value="Met-tRNA-synth_bsu_C"/>
</dbReference>
<dbReference type="InterPro" id="IPR014758">
    <property type="entry name" value="Met-tRNA_synth"/>
</dbReference>
<dbReference type="HAMAP" id="MF_00098">
    <property type="entry name" value="Met_tRNA_synth_type1"/>
    <property type="match status" value="1"/>
</dbReference>
<evidence type="ECO:0000256" key="13">
    <source>
        <dbReference type="ARBA" id="ARBA00022917"/>
    </source>
</evidence>
<feature type="region of interest" description="Disordered" evidence="17">
    <location>
        <begin position="560"/>
        <end position="597"/>
    </location>
</feature>
<keyword evidence="12 16" id="KW-0694">RNA-binding</keyword>
<dbReference type="RefSeq" id="WP_344805303.1">
    <property type="nucleotide sequence ID" value="NZ_BAABBO010000007.1"/>
</dbReference>
<keyword evidence="6 16" id="KW-0820">tRNA-binding</keyword>
<dbReference type="EC" id="6.1.1.10" evidence="16"/>
<organism evidence="19 20">
    <name type="scientific">Allohahella marinimesophila</name>
    <dbReference type="NCBI Taxonomy" id="1054972"/>
    <lineage>
        <taxon>Bacteria</taxon>
        <taxon>Pseudomonadati</taxon>
        <taxon>Pseudomonadota</taxon>
        <taxon>Gammaproteobacteria</taxon>
        <taxon>Oceanospirillales</taxon>
        <taxon>Hahellaceae</taxon>
        <taxon>Allohahella</taxon>
    </lineage>
</organism>
<evidence type="ECO:0000256" key="9">
    <source>
        <dbReference type="ARBA" id="ARBA00022741"/>
    </source>
</evidence>
<evidence type="ECO:0000256" key="17">
    <source>
        <dbReference type="SAM" id="MobiDB-lite"/>
    </source>
</evidence>
<comment type="cofactor">
    <cofactor evidence="16">
        <name>Zn(2+)</name>
        <dbReference type="ChEBI" id="CHEBI:29105"/>
    </cofactor>
    <text evidence="16">Binds 1 zinc ion per subunit.</text>
</comment>
<dbReference type="InterPro" id="IPR023458">
    <property type="entry name" value="Met-tRNA_ligase_1"/>
</dbReference>
<dbReference type="PROSITE" id="PS50886">
    <property type="entry name" value="TRBD"/>
    <property type="match status" value="1"/>
</dbReference>
<keyword evidence="8 16" id="KW-0479">Metal-binding</keyword>
<dbReference type="Proteomes" id="UP001501337">
    <property type="component" value="Unassembled WGS sequence"/>
</dbReference>
<dbReference type="SUPFAM" id="SSF47323">
    <property type="entry name" value="Anticodon-binding domain of a subclass of class I aminoacyl-tRNA synthetases"/>
    <property type="match status" value="1"/>
</dbReference>
<dbReference type="GO" id="GO:0016874">
    <property type="term" value="F:ligase activity"/>
    <property type="evidence" value="ECO:0007669"/>
    <property type="project" value="UniProtKB-KW"/>
</dbReference>
<dbReference type="Gene3D" id="2.40.50.140">
    <property type="entry name" value="Nucleic acid-binding proteins"/>
    <property type="match status" value="1"/>
</dbReference>
<evidence type="ECO:0000256" key="11">
    <source>
        <dbReference type="ARBA" id="ARBA00022840"/>
    </source>
</evidence>
<name>A0ABP7P404_9GAMM</name>
<dbReference type="SUPFAM" id="SSF52374">
    <property type="entry name" value="Nucleotidylyl transferase"/>
    <property type="match status" value="1"/>
</dbReference>
<dbReference type="CDD" id="cd02800">
    <property type="entry name" value="tRNA_bind_EcMetRS_like"/>
    <property type="match status" value="1"/>
</dbReference>
<comment type="catalytic activity">
    <reaction evidence="15 16">
        <text>tRNA(Met) + L-methionine + ATP = L-methionyl-tRNA(Met) + AMP + diphosphate</text>
        <dbReference type="Rhea" id="RHEA:13481"/>
        <dbReference type="Rhea" id="RHEA-COMP:9667"/>
        <dbReference type="Rhea" id="RHEA-COMP:9698"/>
        <dbReference type="ChEBI" id="CHEBI:30616"/>
        <dbReference type="ChEBI" id="CHEBI:33019"/>
        <dbReference type="ChEBI" id="CHEBI:57844"/>
        <dbReference type="ChEBI" id="CHEBI:78442"/>
        <dbReference type="ChEBI" id="CHEBI:78530"/>
        <dbReference type="ChEBI" id="CHEBI:456215"/>
        <dbReference type="EC" id="6.1.1.10"/>
    </reaction>
</comment>
<evidence type="ECO:0000256" key="16">
    <source>
        <dbReference type="HAMAP-Rule" id="MF_00098"/>
    </source>
</evidence>
<dbReference type="InterPro" id="IPR012340">
    <property type="entry name" value="NA-bd_OB-fold"/>
</dbReference>
<feature type="short sequence motif" description="'HIGH' region" evidence="16">
    <location>
        <begin position="26"/>
        <end position="36"/>
    </location>
</feature>
<dbReference type="PANTHER" id="PTHR45765">
    <property type="entry name" value="METHIONINE--TRNA LIGASE"/>
    <property type="match status" value="1"/>
</dbReference>
<dbReference type="Pfam" id="PF01588">
    <property type="entry name" value="tRNA_bind"/>
    <property type="match status" value="1"/>
</dbReference>
<feature type="binding site" evidence="16">
    <location>
        <position position="173"/>
    </location>
    <ligand>
        <name>Zn(2+)</name>
        <dbReference type="ChEBI" id="CHEBI:29105"/>
    </ligand>
</feature>
<evidence type="ECO:0000256" key="12">
    <source>
        <dbReference type="ARBA" id="ARBA00022884"/>
    </source>
</evidence>
<keyword evidence="13 16" id="KW-0648">Protein biosynthesis</keyword>
<dbReference type="CDD" id="cd00814">
    <property type="entry name" value="MetRS_core"/>
    <property type="match status" value="1"/>
</dbReference>
<evidence type="ECO:0000256" key="1">
    <source>
        <dbReference type="ARBA" id="ARBA00003314"/>
    </source>
</evidence>
<dbReference type="InterPro" id="IPR001412">
    <property type="entry name" value="aa-tRNA-synth_I_CS"/>
</dbReference>
<evidence type="ECO:0000256" key="14">
    <source>
        <dbReference type="ARBA" id="ARBA00023146"/>
    </source>
</evidence>
<evidence type="ECO:0000313" key="19">
    <source>
        <dbReference type="EMBL" id="GAA3959422.1"/>
    </source>
</evidence>
<evidence type="ECO:0000256" key="8">
    <source>
        <dbReference type="ARBA" id="ARBA00022723"/>
    </source>
</evidence>
<dbReference type="NCBIfam" id="TIGR00398">
    <property type="entry name" value="metG"/>
    <property type="match status" value="1"/>
</dbReference>
<keyword evidence="11 16" id="KW-0067">ATP-binding</keyword>
<dbReference type="InterPro" id="IPR041872">
    <property type="entry name" value="Anticodon_Met"/>
</dbReference>
<dbReference type="PROSITE" id="PS00178">
    <property type="entry name" value="AA_TRNA_LIGASE_I"/>
    <property type="match status" value="1"/>
</dbReference>
<dbReference type="InterPro" id="IPR014729">
    <property type="entry name" value="Rossmann-like_a/b/a_fold"/>
</dbReference>
<evidence type="ECO:0000256" key="6">
    <source>
        <dbReference type="ARBA" id="ARBA00022555"/>
    </source>
</evidence>
<comment type="subcellular location">
    <subcellularLocation>
        <location evidence="2 16">Cytoplasm</location>
    </subcellularLocation>
</comment>
<evidence type="ECO:0000259" key="18">
    <source>
        <dbReference type="PROSITE" id="PS50886"/>
    </source>
</evidence>
<evidence type="ECO:0000313" key="20">
    <source>
        <dbReference type="Proteomes" id="UP001501337"/>
    </source>
</evidence>
<keyword evidence="5 16" id="KW-0963">Cytoplasm</keyword>
<evidence type="ECO:0000256" key="15">
    <source>
        <dbReference type="ARBA" id="ARBA00047364"/>
    </source>
</evidence>
<dbReference type="Pfam" id="PF19303">
    <property type="entry name" value="Anticodon_3"/>
    <property type="match status" value="1"/>
</dbReference>
<dbReference type="Gene3D" id="3.40.50.620">
    <property type="entry name" value="HUPs"/>
    <property type="match status" value="1"/>
</dbReference>
<evidence type="ECO:0000256" key="4">
    <source>
        <dbReference type="ARBA" id="ARBA00011738"/>
    </source>
</evidence>
<keyword evidence="9 16" id="KW-0547">Nucleotide-binding</keyword>
<feature type="domain" description="TRNA-binding" evidence="18">
    <location>
        <begin position="606"/>
        <end position="708"/>
    </location>
</feature>
<dbReference type="EMBL" id="BAABBO010000007">
    <property type="protein sequence ID" value="GAA3959422.1"/>
    <property type="molecule type" value="Genomic_DNA"/>
</dbReference>
<dbReference type="Pfam" id="PF09334">
    <property type="entry name" value="tRNA-synt_1g"/>
    <property type="match status" value="1"/>
</dbReference>
<keyword evidence="10 16" id="KW-0862">Zinc</keyword>
<gene>
    <name evidence="16 19" type="primary">metG</name>
    <name evidence="19" type="ORF">GCM10022278_17120</name>
</gene>
<protein>
    <recommendedName>
        <fullName evidence="16">Methionine--tRNA ligase</fullName>
        <ecNumber evidence="16">6.1.1.10</ecNumber>
    </recommendedName>
    <alternativeName>
        <fullName evidence="16">Methionyl-tRNA synthetase</fullName>
        <shortName evidence="16">MetRS</shortName>
    </alternativeName>
</protein>
<dbReference type="CDD" id="cd07957">
    <property type="entry name" value="Anticodon_Ia_Met"/>
    <property type="match status" value="1"/>
</dbReference>
<feature type="binding site" evidence="16">
    <location>
        <position position="347"/>
    </location>
    <ligand>
        <name>ATP</name>
        <dbReference type="ChEBI" id="CHEBI:30616"/>
    </ligand>
</feature>